<evidence type="ECO:0000313" key="6">
    <source>
        <dbReference type="EMBL" id="KAK3261755.1"/>
    </source>
</evidence>
<dbReference type="GO" id="GO:0005930">
    <property type="term" value="C:axoneme"/>
    <property type="evidence" value="ECO:0007669"/>
    <property type="project" value="UniProtKB-SubCell"/>
</dbReference>
<dbReference type="InterPro" id="IPR027038">
    <property type="entry name" value="RanGap"/>
</dbReference>
<dbReference type="InterPro" id="IPR032675">
    <property type="entry name" value="LRR_dom_sf"/>
</dbReference>
<dbReference type="PANTHER" id="PTHR24113:SF12">
    <property type="entry name" value="RAN GTPASE-ACTIVATING PROTEIN 1"/>
    <property type="match status" value="1"/>
</dbReference>
<dbReference type="AlphaFoldDB" id="A0AAE0KVA2"/>
<proteinExistence type="predicted"/>
<name>A0AAE0KVA2_9CHLO</name>
<dbReference type="SUPFAM" id="SSF52047">
    <property type="entry name" value="RNI-like"/>
    <property type="match status" value="1"/>
</dbReference>
<evidence type="ECO:0000313" key="7">
    <source>
        <dbReference type="Proteomes" id="UP001190700"/>
    </source>
</evidence>
<dbReference type="Gene3D" id="3.80.10.10">
    <property type="entry name" value="Ribonuclease Inhibitor"/>
    <property type="match status" value="3"/>
</dbReference>
<evidence type="ECO:0000256" key="1">
    <source>
        <dbReference type="ARBA" id="ARBA00004430"/>
    </source>
</evidence>
<evidence type="ECO:0000256" key="4">
    <source>
        <dbReference type="ARBA" id="ARBA00022737"/>
    </source>
</evidence>
<protein>
    <submittedName>
        <fullName evidence="6">Uncharacterized protein</fullName>
    </submittedName>
</protein>
<comment type="subcellular location">
    <subcellularLocation>
        <location evidence="1">Cytoplasm</location>
        <location evidence="1">Cytoskeleton</location>
        <location evidence="1">Cilium axoneme</location>
    </subcellularLocation>
</comment>
<dbReference type="GO" id="GO:0031267">
    <property type="term" value="F:small GTPase binding"/>
    <property type="evidence" value="ECO:0007669"/>
    <property type="project" value="TreeGrafter"/>
</dbReference>
<evidence type="ECO:0000256" key="5">
    <source>
        <dbReference type="SAM" id="MobiDB-lite"/>
    </source>
</evidence>
<accession>A0AAE0KVA2</accession>
<evidence type="ECO:0000256" key="3">
    <source>
        <dbReference type="ARBA" id="ARBA00022614"/>
    </source>
</evidence>
<evidence type="ECO:0000256" key="2">
    <source>
        <dbReference type="ARBA" id="ARBA00022468"/>
    </source>
</evidence>
<dbReference type="Proteomes" id="UP001190700">
    <property type="component" value="Unassembled WGS sequence"/>
</dbReference>
<dbReference type="Pfam" id="PF13516">
    <property type="entry name" value="LRR_6"/>
    <property type="match status" value="3"/>
</dbReference>
<comment type="caution">
    <text evidence="6">The sequence shown here is derived from an EMBL/GenBank/DDBJ whole genome shotgun (WGS) entry which is preliminary data.</text>
</comment>
<dbReference type="GO" id="GO:0005634">
    <property type="term" value="C:nucleus"/>
    <property type="evidence" value="ECO:0007669"/>
    <property type="project" value="TreeGrafter"/>
</dbReference>
<dbReference type="GO" id="GO:0048471">
    <property type="term" value="C:perinuclear region of cytoplasm"/>
    <property type="evidence" value="ECO:0007669"/>
    <property type="project" value="TreeGrafter"/>
</dbReference>
<dbReference type="SMART" id="SM00368">
    <property type="entry name" value="LRR_RI"/>
    <property type="match status" value="6"/>
</dbReference>
<sequence length="405" mass="42846">MGNPPFLNDAVLLRPGSEHGNGANLGTGRRSLSQSMGIRERRARDEMGMEGARVLINMANQMTPALRLCGDVTDRTHLDLSHESLGPVEALLLAHDLLLQGDVQELNLHGNELCGDGENSYEGSQCWVGLEALAAALQSNTRLTILDLSKNSLGGVAAAAGVEEAFGCTVLAKLLTSNQSLTMLDLSSCGIGPKGVSMLTFGLHGNHTLRTLLLDSNELVGREWDDEDENVEGLQDLGEALMENATLTTLSLRACDIGTVGAISLATGVAMNSSLQVLNVLRNDLGEDGTTALLEAARESGGHCSLTGIPAGAVEVDLSQQWLGPEDVKLLAHELAQNDTVTKIDLSGNALCGVKYGRGTYDISGIHSLAEALHTNVALQEIDITGSMIRSADVCLFPRNIMLKF</sequence>
<dbReference type="GO" id="GO:0006913">
    <property type="term" value="P:nucleocytoplasmic transport"/>
    <property type="evidence" value="ECO:0007669"/>
    <property type="project" value="TreeGrafter"/>
</dbReference>
<keyword evidence="3" id="KW-0433">Leucine-rich repeat</keyword>
<organism evidence="6 7">
    <name type="scientific">Cymbomonas tetramitiformis</name>
    <dbReference type="NCBI Taxonomy" id="36881"/>
    <lineage>
        <taxon>Eukaryota</taxon>
        <taxon>Viridiplantae</taxon>
        <taxon>Chlorophyta</taxon>
        <taxon>Pyramimonadophyceae</taxon>
        <taxon>Pyramimonadales</taxon>
        <taxon>Pyramimonadaceae</taxon>
        <taxon>Cymbomonas</taxon>
    </lineage>
</organism>
<dbReference type="PANTHER" id="PTHR24113">
    <property type="entry name" value="RAN GTPASE-ACTIVATING PROTEIN 1"/>
    <property type="match status" value="1"/>
</dbReference>
<dbReference type="GO" id="GO:0005096">
    <property type="term" value="F:GTPase activator activity"/>
    <property type="evidence" value="ECO:0007669"/>
    <property type="project" value="UniProtKB-KW"/>
</dbReference>
<gene>
    <name evidence="6" type="ORF">CYMTET_29353</name>
</gene>
<feature type="region of interest" description="Disordered" evidence="5">
    <location>
        <begin position="17"/>
        <end position="44"/>
    </location>
</feature>
<reference evidence="6 7" key="1">
    <citation type="journal article" date="2015" name="Genome Biol. Evol.">
        <title>Comparative Genomics of a Bacterivorous Green Alga Reveals Evolutionary Causalities and Consequences of Phago-Mixotrophic Mode of Nutrition.</title>
        <authorList>
            <person name="Burns J.A."/>
            <person name="Paasch A."/>
            <person name="Narechania A."/>
            <person name="Kim E."/>
        </authorList>
    </citation>
    <scope>NUCLEOTIDE SEQUENCE [LARGE SCALE GENOMIC DNA]</scope>
    <source>
        <strain evidence="6 7">PLY_AMNH</strain>
    </source>
</reference>
<keyword evidence="7" id="KW-1185">Reference proteome</keyword>
<keyword evidence="4" id="KW-0677">Repeat</keyword>
<dbReference type="GO" id="GO:0005829">
    <property type="term" value="C:cytosol"/>
    <property type="evidence" value="ECO:0007669"/>
    <property type="project" value="TreeGrafter"/>
</dbReference>
<keyword evidence="2" id="KW-0343">GTPase activation</keyword>
<dbReference type="InterPro" id="IPR001611">
    <property type="entry name" value="Leu-rich_rpt"/>
</dbReference>
<dbReference type="EMBL" id="LGRX02016693">
    <property type="protein sequence ID" value="KAK3261755.1"/>
    <property type="molecule type" value="Genomic_DNA"/>
</dbReference>